<dbReference type="PROSITE" id="PS51186">
    <property type="entry name" value="GNAT"/>
    <property type="match status" value="1"/>
</dbReference>
<evidence type="ECO:0000256" key="2">
    <source>
        <dbReference type="ARBA" id="ARBA00022679"/>
    </source>
</evidence>
<evidence type="ECO:0000256" key="1">
    <source>
        <dbReference type="ARBA" id="ARBA00022603"/>
    </source>
</evidence>
<dbReference type="RefSeq" id="WP_013491046.1">
    <property type="nucleotide sequence ID" value="NC_014830.1"/>
</dbReference>
<dbReference type="PANTHER" id="PTHR43441:SF10">
    <property type="entry name" value="ACETYLTRANSFERASE"/>
    <property type="match status" value="1"/>
</dbReference>
<dbReference type="eggNOG" id="COG2243">
    <property type="taxonomic scope" value="Bacteria"/>
</dbReference>
<dbReference type="Gene3D" id="3.40.1010.10">
    <property type="entry name" value="Cobalt-precorrin-4 Transmethylase, Domain 1"/>
    <property type="match status" value="1"/>
</dbReference>
<dbReference type="SUPFAM" id="SSF55729">
    <property type="entry name" value="Acyl-CoA N-acyltransferases (Nat)"/>
    <property type="match status" value="1"/>
</dbReference>
<dbReference type="HOGENOM" id="CLU_631310_0_0_11"/>
<proteinExistence type="predicted"/>
<dbReference type="eggNOG" id="COG1670">
    <property type="taxonomic scope" value="Bacteria"/>
</dbReference>
<sequence length="434" mass="45667">MTQRIHLVGIGLGDRAHLTGAGVAALDTLDVFVVLEPGAAAQRELLAAVLTDPGAHRFIEPTAHPSEPGSVGSPAAYGVGSVSERVTAIVRELGELAPPAATVGLLVPGVPALEAAAHELATALADRLGIGVAITPGVGAAQLLAARHGITLGRDGTGVHAISGQHLVDTYQPHDGDAVVVADAELRCLELAELYPDLEVFWGAHLDRDDEVLVSGRLGDLAATLTAARRRAEDASGWLLDAYVVRPSEPSSEVGPPPWPPVERLSDGVLGLRPLTASDWQTVLEENNDEESLRWSLTGPLTEAEARRRAASARRDWVSGRAARFVMVDEATGHPAGAIGVLRMGPPDIGLIGYGVLPRFRGRGFTTRALELLAEWAFSATSIVRLELGHKVGNVASGVVAARAGFVRESVLTGRLRNVDGTFSDEVTYARVRR</sequence>
<dbReference type="GO" id="GO:0032259">
    <property type="term" value="P:methylation"/>
    <property type="evidence" value="ECO:0007669"/>
    <property type="project" value="UniProtKB-KW"/>
</dbReference>
<accession>E6S5Y4</accession>
<dbReference type="InterPro" id="IPR000182">
    <property type="entry name" value="GNAT_dom"/>
</dbReference>
<keyword evidence="2" id="KW-0808">Transferase</keyword>
<dbReference type="STRING" id="710696.Intca_0163"/>
<dbReference type="OrthoDB" id="9787471at2"/>
<dbReference type="EMBL" id="CP002343">
    <property type="protein sequence ID" value="ADU46724.1"/>
    <property type="molecule type" value="Genomic_DNA"/>
</dbReference>
<dbReference type="AlphaFoldDB" id="E6S5Y4"/>
<gene>
    <name evidence="5" type="ordered locus">Intca_0163</name>
</gene>
<name>E6S5Y4_INTC7</name>
<dbReference type="GO" id="GO:1990189">
    <property type="term" value="F:protein N-terminal-serine acetyltransferase activity"/>
    <property type="evidence" value="ECO:0007669"/>
    <property type="project" value="TreeGrafter"/>
</dbReference>
<dbReference type="Gene3D" id="3.30.950.10">
    <property type="entry name" value="Methyltransferase, Cobalt-precorrin-4 Transmethylase, Domain 2"/>
    <property type="match status" value="1"/>
</dbReference>
<dbReference type="InterPro" id="IPR051908">
    <property type="entry name" value="Ribosomal_N-acetyltransferase"/>
</dbReference>
<dbReference type="InterPro" id="IPR014776">
    <property type="entry name" value="4pyrrole_Mease_sub2"/>
</dbReference>
<dbReference type="GO" id="GO:0005737">
    <property type="term" value="C:cytoplasm"/>
    <property type="evidence" value="ECO:0007669"/>
    <property type="project" value="TreeGrafter"/>
</dbReference>
<dbReference type="Pfam" id="PF00590">
    <property type="entry name" value="TP_methylase"/>
    <property type="match status" value="1"/>
</dbReference>
<dbReference type="InterPro" id="IPR000878">
    <property type="entry name" value="4pyrrol_Mease"/>
</dbReference>
<keyword evidence="3" id="KW-0949">S-adenosyl-L-methionine</keyword>
<dbReference type="KEGG" id="ica:Intca_0163"/>
<evidence type="ECO:0000313" key="6">
    <source>
        <dbReference type="Proteomes" id="UP000008914"/>
    </source>
</evidence>
<evidence type="ECO:0000259" key="4">
    <source>
        <dbReference type="PROSITE" id="PS51186"/>
    </source>
</evidence>
<evidence type="ECO:0000313" key="5">
    <source>
        <dbReference type="EMBL" id="ADU46724.1"/>
    </source>
</evidence>
<dbReference type="InterPro" id="IPR014777">
    <property type="entry name" value="4pyrrole_Mease_sub1"/>
</dbReference>
<dbReference type="Proteomes" id="UP000008914">
    <property type="component" value="Chromosome"/>
</dbReference>
<evidence type="ECO:0000256" key="3">
    <source>
        <dbReference type="ARBA" id="ARBA00022691"/>
    </source>
</evidence>
<dbReference type="InterPro" id="IPR035996">
    <property type="entry name" value="4pyrrol_Methylase_sf"/>
</dbReference>
<keyword evidence="6" id="KW-1185">Reference proteome</keyword>
<keyword evidence="1" id="KW-0489">Methyltransferase</keyword>
<dbReference type="InterPro" id="IPR016181">
    <property type="entry name" value="Acyl_CoA_acyltransferase"/>
</dbReference>
<dbReference type="SUPFAM" id="SSF53790">
    <property type="entry name" value="Tetrapyrrole methylase"/>
    <property type="match status" value="1"/>
</dbReference>
<dbReference type="GO" id="GO:0008168">
    <property type="term" value="F:methyltransferase activity"/>
    <property type="evidence" value="ECO:0007669"/>
    <property type="project" value="UniProtKB-KW"/>
</dbReference>
<organism evidence="5 6">
    <name type="scientific">Intrasporangium calvum (strain ATCC 23552 / DSM 43043 / JCM 3097 / NBRC 12989 / NCIMB 10167 / NRRL B-3866 / 7 KIP)</name>
    <dbReference type="NCBI Taxonomy" id="710696"/>
    <lineage>
        <taxon>Bacteria</taxon>
        <taxon>Bacillati</taxon>
        <taxon>Actinomycetota</taxon>
        <taxon>Actinomycetes</taxon>
        <taxon>Micrococcales</taxon>
        <taxon>Intrasporangiaceae</taxon>
        <taxon>Intrasporangium</taxon>
    </lineage>
</organism>
<dbReference type="GO" id="GO:0008999">
    <property type="term" value="F:protein-N-terminal-alanine acetyltransferase activity"/>
    <property type="evidence" value="ECO:0007669"/>
    <property type="project" value="TreeGrafter"/>
</dbReference>
<dbReference type="PANTHER" id="PTHR43441">
    <property type="entry name" value="RIBOSOMAL-PROTEIN-SERINE ACETYLTRANSFERASE"/>
    <property type="match status" value="1"/>
</dbReference>
<reference evidence="5 6" key="1">
    <citation type="journal article" date="2010" name="Stand. Genomic Sci.">
        <title>Complete genome sequence of Intrasporangium calvum type strain (7 KIP).</title>
        <authorList>
            <person name="Del Rio T.G."/>
            <person name="Chertkov O."/>
            <person name="Yasawong M."/>
            <person name="Lucas S."/>
            <person name="Deshpande S."/>
            <person name="Cheng J.F."/>
            <person name="Detter C."/>
            <person name="Tapia R."/>
            <person name="Han C."/>
            <person name="Goodwin L."/>
            <person name="Pitluck S."/>
            <person name="Liolios K."/>
            <person name="Ivanova N."/>
            <person name="Mavromatis K."/>
            <person name="Pati A."/>
            <person name="Chen A."/>
            <person name="Palaniappan K."/>
            <person name="Land M."/>
            <person name="Hauser L."/>
            <person name="Chang Y.J."/>
            <person name="Jeffries C.D."/>
            <person name="Rohde M."/>
            <person name="Pukall R."/>
            <person name="Sikorski J."/>
            <person name="Goker M."/>
            <person name="Woyke T."/>
            <person name="Bristow J."/>
            <person name="Eisen J.A."/>
            <person name="Markowitz V."/>
            <person name="Hugenholtz P."/>
            <person name="Kyrpides N.C."/>
            <person name="Klenk H.P."/>
            <person name="Lapidus A."/>
        </authorList>
    </citation>
    <scope>NUCLEOTIDE SEQUENCE [LARGE SCALE GENOMIC DNA]</scope>
    <source>
        <strain evidence="6">ATCC 23552 / DSM 43043 / JCM 3097 / NBRC 12989 / 7 KIP</strain>
    </source>
</reference>
<dbReference type="Gene3D" id="3.40.630.30">
    <property type="match status" value="1"/>
</dbReference>
<protein>
    <submittedName>
        <fullName evidence="5">GCN5-related N-acetyltransferase</fullName>
    </submittedName>
</protein>
<dbReference type="Pfam" id="PF13302">
    <property type="entry name" value="Acetyltransf_3"/>
    <property type="match status" value="1"/>
</dbReference>
<feature type="domain" description="N-acetyltransferase" evidence="4">
    <location>
        <begin position="270"/>
        <end position="434"/>
    </location>
</feature>